<evidence type="ECO:0000313" key="3">
    <source>
        <dbReference type="EMBL" id="MYN00756.1"/>
    </source>
</evidence>
<reference evidence="3 4" key="1">
    <citation type="submission" date="2019-12" db="EMBL/GenBank/DDBJ databases">
        <title>Novel species isolated from a subtropical stream in China.</title>
        <authorList>
            <person name="Lu H."/>
        </authorList>
    </citation>
    <scope>NUCLEOTIDE SEQUENCE [LARGE SCALE GENOMIC DNA]</scope>
    <source>
        <strain evidence="3 4">DS3</strain>
    </source>
</reference>
<protein>
    <recommendedName>
        <fullName evidence="2">Tail specific protease domain-containing protein</fullName>
    </recommendedName>
</protein>
<dbReference type="GO" id="GO:0006508">
    <property type="term" value="P:proteolysis"/>
    <property type="evidence" value="ECO:0007669"/>
    <property type="project" value="InterPro"/>
</dbReference>
<dbReference type="RefSeq" id="WP_161023766.1">
    <property type="nucleotide sequence ID" value="NZ_WWCJ01000001.1"/>
</dbReference>
<dbReference type="EMBL" id="WWCJ01000001">
    <property type="protein sequence ID" value="MYN00756.1"/>
    <property type="molecule type" value="Genomic_DNA"/>
</dbReference>
<evidence type="ECO:0000259" key="2">
    <source>
        <dbReference type="Pfam" id="PF03572"/>
    </source>
</evidence>
<keyword evidence="1" id="KW-0732">Signal</keyword>
<dbReference type="InterPro" id="IPR005151">
    <property type="entry name" value="Tail-specific_protease"/>
</dbReference>
<dbReference type="InterPro" id="IPR029045">
    <property type="entry name" value="ClpP/crotonase-like_dom_sf"/>
</dbReference>
<gene>
    <name evidence="3" type="ORF">GTP41_01450</name>
</gene>
<dbReference type="AlphaFoldDB" id="A0A6N9HBE3"/>
<evidence type="ECO:0000313" key="4">
    <source>
        <dbReference type="Proteomes" id="UP000448575"/>
    </source>
</evidence>
<name>A0A6N9HBE3_9BURK</name>
<comment type="caution">
    <text evidence="3">The sequence shown here is derived from an EMBL/GenBank/DDBJ whole genome shotgun (WGS) entry which is preliminary data.</text>
</comment>
<dbReference type="GO" id="GO:0008236">
    <property type="term" value="F:serine-type peptidase activity"/>
    <property type="evidence" value="ECO:0007669"/>
    <property type="project" value="InterPro"/>
</dbReference>
<evidence type="ECO:0000256" key="1">
    <source>
        <dbReference type="SAM" id="SignalP"/>
    </source>
</evidence>
<sequence length="450" mass="48670">MKIPHLLLALASAGALYGAPARADTITFTPAQLQQDLQFVRQAIEDTHPEPALRSGQAAYEQAFAAARERLKQPLSRDEAWRALAAMNPVFNDAHLGVVLPDWRAETRAHLAAGGKLFPFEVSIDRQGRLVIVAALGGGASALAGREVETINGVPAAQVLAKLGALVHGDTPGFRNKLLERRLWLYYWKTYGATDSFTLGVGGKALSVPAASATPVVMQGDTAFEQTFQFRLLPGGVGLLTINAFSWPDKQQFYAFTERAFTTLRDAGAQTLLIDIRENGGGDDDMWKTGILRYIADKPYRNGSSYVKKVLEGRAGPNEKVGDVVHGAVDSWVQPEPAHPLRFRGKVYVLVGDMTYSSAILFSNTVQDHGFATLVGAGGYAYVRQTGGTQKQHVLPNTKLEVVVPRFVLDRPSGKRAPALLQPDIVLADDPADRSALVNALLKQLPGPNK</sequence>
<dbReference type="SUPFAM" id="SSF52096">
    <property type="entry name" value="ClpP/crotonase"/>
    <property type="match status" value="1"/>
</dbReference>
<feature type="signal peptide" evidence="1">
    <location>
        <begin position="1"/>
        <end position="23"/>
    </location>
</feature>
<organism evidence="3 4">
    <name type="scientific">Pseudoduganella guangdongensis</name>
    <dbReference type="NCBI Taxonomy" id="2692179"/>
    <lineage>
        <taxon>Bacteria</taxon>
        <taxon>Pseudomonadati</taxon>
        <taxon>Pseudomonadota</taxon>
        <taxon>Betaproteobacteria</taxon>
        <taxon>Burkholderiales</taxon>
        <taxon>Oxalobacteraceae</taxon>
        <taxon>Telluria group</taxon>
        <taxon>Pseudoduganella</taxon>
    </lineage>
</organism>
<feature type="chain" id="PRO_5027071610" description="Tail specific protease domain-containing protein" evidence="1">
    <location>
        <begin position="24"/>
        <end position="450"/>
    </location>
</feature>
<proteinExistence type="predicted"/>
<keyword evidence="4" id="KW-1185">Reference proteome</keyword>
<feature type="domain" description="Tail specific protease" evidence="2">
    <location>
        <begin position="237"/>
        <end position="416"/>
    </location>
</feature>
<dbReference type="Gene3D" id="3.90.226.10">
    <property type="entry name" value="2-enoyl-CoA Hydratase, Chain A, domain 1"/>
    <property type="match status" value="1"/>
</dbReference>
<dbReference type="Pfam" id="PF03572">
    <property type="entry name" value="Peptidase_S41"/>
    <property type="match status" value="1"/>
</dbReference>
<accession>A0A6N9HBE3</accession>
<dbReference type="Proteomes" id="UP000448575">
    <property type="component" value="Unassembled WGS sequence"/>
</dbReference>